<name>A0ABV1AXD4_9FIRM</name>
<evidence type="ECO:0000313" key="1">
    <source>
        <dbReference type="EMBL" id="MEQ2362385.1"/>
    </source>
</evidence>
<dbReference type="EMBL" id="JBBMEO010000014">
    <property type="protein sequence ID" value="MEQ2362385.1"/>
    <property type="molecule type" value="Genomic_DNA"/>
</dbReference>
<reference evidence="1 2" key="1">
    <citation type="submission" date="2024-03" db="EMBL/GenBank/DDBJ databases">
        <title>Human intestinal bacterial collection.</title>
        <authorList>
            <person name="Pauvert C."/>
            <person name="Hitch T.C.A."/>
            <person name="Clavel T."/>
        </authorList>
    </citation>
    <scope>NUCLEOTIDE SEQUENCE [LARGE SCALE GENOMIC DNA]</scope>
    <source>
        <strain evidence="1 2">CLA-AA-H175</strain>
    </source>
</reference>
<proteinExistence type="predicted"/>
<gene>
    <name evidence="1" type="ORF">WMO44_09565</name>
</gene>
<keyword evidence="2" id="KW-1185">Reference proteome</keyword>
<protein>
    <submittedName>
        <fullName evidence="1">Uncharacterized protein</fullName>
    </submittedName>
</protein>
<organism evidence="1 2">
    <name type="scientific">Faecalibacterium tardum</name>
    <dbReference type="NCBI Taxonomy" id="3133156"/>
    <lineage>
        <taxon>Bacteria</taxon>
        <taxon>Bacillati</taxon>
        <taxon>Bacillota</taxon>
        <taxon>Clostridia</taxon>
        <taxon>Eubacteriales</taxon>
        <taxon>Oscillospiraceae</taxon>
        <taxon>Faecalibacterium</taxon>
    </lineage>
</organism>
<accession>A0ABV1AXD4</accession>
<dbReference type="Proteomes" id="UP001457197">
    <property type="component" value="Unassembled WGS sequence"/>
</dbReference>
<sequence>MKYKAEVVAYESYGEVCLGEFEVEADNEEEADTVARRAAKKLHQNLEDFEVMKLEKVQ</sequence>
<dbReference type="RefSeq" id="WP_349152427.1">
    <property type="nucleotide sequence ID" value="NZ_JBBMEO010000014.1"/>
</dbReference>
<comment type="caution">
    <text evidence="1">The sequence shown here is derived from an EMBL/GenBank/DDBJ whole genome shotgun (WGS) entry which is preliminary data.</text>
</comment>
<evidence type="ECO:0000313" key="2">
    <source>
        <dbReference type="Proteomes" id="UP001457197"/>
    </source>
</evidence>